<dbReference type="EMBL" id="JAGIZB010000002">
    <property type="protein sequence ID" value="MBP0443767.1"/>
    <property type="molecule type" value="Genomic_DNA"/>
</dbReference>
<reference evidence="3 4" key="1">
    <citation type="submission" date="2021-03" db="EMBL/GenBank/DDBJ databases">
        <authorList>
            <person name="So Y."/>
        </authorList>
    </citation>
    <scope>NUCLEOTIDE SEQUENCE [LARGE SCALE GENOMIC DNA]</scope>
    <source>
        <strain evidence="3 4">SSH11</strain>
    </source>
</reference>
<dbReference type="PANTHER" id="PTHR36933">
    <property type="entry name" value="SLL0788 PROTEIN"/>
    <property type="match status" value="1"/>
</dbReference>
<evidence type="ECO:0000259" key="2">
    <source>
        <dbReference type="Pfam" id="PF03713"/>
    </source>
</evidence>
<dbReference type="PANTHER" id="PTHR36933:SF1">
    <property type="entry name" value="SLL0788 PROTEIN"/>
    <property type="match status" value="1"/>
</dbReference>
<evidence type="ECO:0000256" key="1">
    <source>
        <dbReference type="SAM" id="MobiDB-lite"/>
    </source>
</evidence>
<protein>
    <submittedName>
        <fullName evidence="3">DUF305 domain-containing protein</fullName>
    </submittedName>
</protein>
<dbReference type="InterPro" id="IPR005183">
    <property type="entry name" value="DUF305_CopM-like"/>
</dbReference>
<dbReference type="Gene3D" id="1.20.1260.10">
    <property type="match status" value="2"/>
</dbReference>
<feature type="region of interest" description="Disordered" evidence="1">
    <location>
        <begin position="261"/>
        <end position="396"/>
    </location>
</feature>
<dbReference type="InterPro" id="IPR012347">
    <property type="entry name" value="Ferritin-like"/>
</dbReference>
<proteinExistence type="predicted"/>
<feature type="compositionally biased region" description="Low complexity" evidence="1">
    <location>
        <begin position="269"/>
        <end position="281"/>
    </location>
</feature>
<gene>
    <name evidence="3" type="ORF">J8J14_03155</name>
</gene>
<organism evidence="3 4">
    <name type="scientific">Pararoseomonas baculiformis</name>
    <dbReference type="NCBI Taxonomy" id="2820812"/>
    <lineage>
        <taxon>Bacteria</taxon>
        <taxon>Pseudomonadati</taxon>
        <taxon>Pseudomonadota</taxon>
        <taxon>Alphaproteobacteria</taxon>
        <taxon>Acetobacterales</taxon>
        <taxon>Acetobacteraceae</taxon>
        <taxon>Pararoseomonas</taxon>
    </lineage>
</organism>
<dbReference type="Proteomes" id="UP000681594">
    <property type="component" value="Unassembled WGS sequence"/>
</dbReference>
<sequence length="396" mass="40762">MSSIITTPAVRGSMAGAWRLRLAITAGVAAAAVLTATPSWALVGEGEGEGAAPVVSRSYSVVRPEKLAAAVKADQDYVAGMRAHHAGALTMSQEYLAAPDASSPALKELARAIMHNQRYEIAVLDEVGRRVGQEATVVNLGFARFALQPAASEGLAQQLRYSRYPVPGFLTPIQRADAPVTERDVQFAKAMTIHHQGALDMAAAYQADPNARNSFLGLMNVDIVTDQAQEIALMRRVIAAYPGNPDAVHVPASMIHGMEGMSHGGHGAHGAAPFATPPAGHAGHEPAHHGHGAGQMGQAPHHPTGGASPSADGPRRRQGARHGDHGAGHSGHRRSQGSHGASHAEHGAGGREPGAGRTAHGPRGAGHAGHAGHHGSHGAGHQGHGMATPASGQHRH</sequence>
<evidence type="ECO:0000313" key="3">
    <source>
        <dbReference type="EMBL" id="MBP0443767.1"/>
    </source>
</evidence>
<comment type="caution">
    <text evidence="3">The sequence shown here is derived from an EMBL/GenBank/DDBJ whole genome shotgun (WGS) entry which is preliminary data.</text>
</comment>
<evidence type="ECO:0000313" key="4">
    <source>
        <dbReference type="Proteomes" id="UP000681594"/>
    </source>
</evidence>
<feature type="domain" description="DUF305" evidence="2">
    <location>
        <begin position="74"/>
        <end position="237"/>
    </location>
</feature>
<keyword evidence="4" id="KW-1185">Reference proteome</keyword>
<accession>A0ABS4A9V0</accession>
<name>A0ABS4A9V0_9PROT</name>
<dbReference type="Pfam" id="PF03713">
    <property type="entry name" value="DUF305"/>
    <property type="match status" value="1"/>
</dbReference>